<accession>W4FGU2</accession>
<dbReference type="EMBL" id="KI913218">
    <property type="protein sequence ID" value="ETV66064.1"/>
    <property type="molecule type" value="Genomic_DNA"/>
</dbReference>
<proteinExistence type="predicted"/>
<dbReference type="VEuPathDB" id="FungiDB:H257_17393"/>
<protein>
    <recommendedName>
        <fullName evidence="2">No apical meristem-associated C-terminal domain-containing protein</fullName>
    </recommendedName>
</protein>
<dbReference type="AlphaFoldDB" id="W4FGU2"/>
<dbReference type="OrthoDB" id="1741237at2759"/>
<evidence type="ECO:0008006" key="2">
    <source>
        <dbReference type="Google" id="ProtNLM"/>
    </source>
</evidence>
<gene>
    <name evidence="1" type="ORF">H257_17393</name>
</gene>
<dbReference type="GeneID" id="20819389"/>
<dbReference type="STRING" id="112090.W4FGU2"/>
<reference evidence="1" key="1">
    <citation type="submission" date="2013-12" db="EMBL/GenBank/DDBJ databases">
        <title>The Genome Sequence of Aphanomyces astaci APO3.</title>
        <authorList>
            <consortium name="The Broad Institute Genomics Platform"/>
            <person name="Russ C."/>
            <person name="Tyler B."/>
            <person name="van West P."/>
            <person name="Dieguez-Uribeondo J."/>
            <person name="Young S.K."/>
            <person name="Zeng Q."/>
            <person name="Gargeya S."/>
            <person name="Fitzgerald M."/>
            <person name="Abouelleil A."/>
            <person name="Alvarado L."/>
            <person name="Chapman S.B."/>
            <person name="Gainer-Dewar J."/>
            <person name="Goldberg J."/>
            <person name="Griggs A."/>
            <person name="Gujja S."/>
            <person name="Hansen M."/>
            <person name="Howarth C."/>
            <person name="Imamovic A."/>
            <person name="Ireland A."/>
            <person name="Larimer J."/>
            <person name="McCowan C."/>
            <person name="Murphy C."/>
            <person name="Pearson M."/>
            <person name="Poon T.W."/>
            <person name="Priest M."/>
            <person name="Roberts A."/>
            <person name="Saif S."/>
            <person name="Shea T."/>
            <person name="Sykes S."/>
            <person name="Wortman J."/>
            <person name="Nusbaum C."/>
            <person name="Birren B."/>
        </authorList>
    </citation>
    <scope>NUCLEOTIDE SEQUENCE [LARGE SCALE GENOMIC DNA]</scope>
    <source>
        <strain evidence="1">APO3</strain>
    </source>
</reference>
<dbReference type="RefSeq" id="XP_009844493.1">
    <property type="nucleotide sequence ID" value="XM_009846191.1"/>
</dbReference>
<organism evidence="1">
    <name type="scientific">Aphanomyces astaci</name>
    <name type="common">Crayfish plague agent</name>
    <dbReference type="NCBI Taxonomy" id="112090"/>
    <lineage>
        <taxon>Eukaryota</taxon>
        <taxon>Sar</taxon>
        <taxon>Stramenopiles</taxon>
        <taxon>Oomycota</taxon>
        <taxon>Saprolegniomycetes</taxon>
        <taxon>Saprolegniales</taxon>
        <taxon>Verrucalvaceae</taxon>
        <taxon>Aphanomyces</taxon>
    </lineage>
</organism>
<name>W4FGU2_APHAT</name>
<evidence type="ECO:0000313" key="1">
    <source>
        <dbReference type="EMBL" id="ETV66064.1"/>
    </source>
</evidence>
<sequence>MELLLASPAPTEANLTAPQRTSIFRSGDLQKGSGIYRRCAQEAVQLARSWLAISSDSATGAAQKAADLNKRVYDHWLLHKASNDHGDRTPHAIVSRCKNMPHALQLQRFRCPSAQENPIGLERRWCHRYRAGAIHVAKLHGIDRLTILACWRIVQDGPTWRVEVVESVYGKRSADDLQRPTGMKAAKASNKATRYSQVELHARFVKAAEAKTTHMAKRHQLSELKFMFQVFGQDPPSEEDLQFNRELRSSLLLRARQLQSATVTGVARSLVAEDLVQDDVDEIDNEV</sequence>